<name>A0A2P2E2U2_9LEPT</name>
<dbReference type="PANTHER" id="PTHR10283">
    <property type="entry name" value="SOLUTE CARRIER FAMILY 13 MEMBER"/>
    <property type="match status" value="1"/>
</dbReference>
<feature type="transmembrane region" description="Helical" evidence="6">
    <location>
        <begin position="41"/>
        <end position="67"/>
    </location>
</feature>
<feature type="transmembrane region" description="Helical" evidence="6">
    <location>
        <begin position="179"/>
        <end position="198"/>
    </location>
</feature>
<feature type="transmembrane region" description="Helical" evidence="6">
    <location>
        <begin position="290"/>
        <end position="311"/>
    </location>
</feature>
<keyword evidence="5 6" id="KW-0472">Membrane</keyword>
<keyword evidence="4 6" id="KW-1133">Transmembrane helix</keyword>
<gene>
    <name evidence="8" type="ORF">LPTSP4_26680</name>
</gene>
<reference evidence="8 9" key="1">
    <citation type="submission" date="2018-02" db="EMBL/GenBank/DDBJ databases">
        <title>Novel Leptospira species isolated from soil and water in Japan.</title>
        <authorList>
            <person name="Nakao R."/>
            <person name="Masuzawa T."/>
        </authorList>
    </citation>
    <scope>NUCLEOTIDE SEQUENCE [LARGE SCALE GENOMIC DNA]</scope>
    <source>
        <strain evidence="8 9">YH101</strain>
    </source>
</reference>
<evidence type="ECO:0000313" key="9">
    <source>
        <dbReference type="Proteomes" id="UP000245133"/>
    </source>
</evidence>
<evidence type="ECO:0000256" key="4">
    <source>
        <dbReference type="ARBA" id="ARBA00022989"/>
    </source>
</evidence>
<feature type="transmembrane region" description="Helical" evidence="6">
    <location>
        <begin position="356"/>
        <end position="374"/>
    </location>
</feature>
<feature type="transmembrane region" description="Helical" evidence="6">
    <location>
        <begin position="87"/>
        <end position="111"/>
    </location>
</feature>
<evidence type="ECO:0000259" key="7">
    <source>
        <dbReference type="Pfam" id="PF03600"/>
    </source>
</evidence>
<comment type="caution">
    <text evidence="8">The sequence shown here is derived from an EMBL/GenBank/DDBJ whole genome shotgun (WGS) entry which is preliminary data.</text>
</comment>
<keyword evidence="3 6" id="KW-0812">Transmembrane</keyword>
<feature type="transmembrane region" description="Helical" evidence="6">
    <location>
        <begin position="12"/>
        <end position="29"/>
    </location>
</feature>
<feature type="transmembrane region" description="Helical" evidence="6">
    <location>
        <begin position="218"/>
        <end position="244"/>
    </location>
</feature>
<evidence type="ECO:0000256" key="3">
    <source>
        <dbReference type="ARBA" id="ARBA00022692"/>
    </source>
</evidence>
<dbReference type="GO" id="GO:0005886">
    <property type="term" value="C:plasma membrane"/>
    <property type="evidence" value="ECO:0007669"/>
    <property type="project" value="TreeGrafter"/>
</dbReference>
<keyword evidence="9" id="KW-1185">Reference proteome</keyword>
<evidence type="ECO:0000256" key="2">
    <source>
        <dbReference type="ARBA" id="ARBA00022448"/>
    </source>
</evidence>
<comment type="subcellular location">
    <subcellularLocation>
        <location evidence="1">Membrane</location>
        <topology evidence="1">Multi-pass membrane protein</topology>
    </subcellularLocation>
</comment>
<dbReference type="InterPro" id="IPR004680">
    <property type="entry name" value="Cit_transptr-like_dom"/>
</dbReference>
<dbReference type="AlphaFoldDB" id="A0A2P2E2U2"/>
<feature type="transmembrane region" description="Helical" evidence="6">
    <location>
        <begin position="132"/>
        <end position="150"/>
    </location>
</feature>
<dbReference type="EMBL" id="BFBB01000008">
    <property type="protein sequence ID" value="GBF51136.1"/>
    <property type="molecule type" value="Genomic_DNA"/>
</dbReference>
<accession>A0A2P2E2U2</accession>
<feature type="transmembrane region" description="Helical" evidence="6">
    <location>
        <begin position="394"/>
        <end position="414"/>
    </location>
</feature>
<proteinExistence type="predicted"/>
<protein>
    <submittedName>
        <fullName evidence="8">Sodium:sulfate symporter</fullName>
    </submittedName>
</protein>
<feature type="transmembrane region" description="Helical" evidence="6">
    <location>
        <begin position="434"/>
        <end position="456"/>
    </location>
</feature>
<dbReference type="PANTHER" id="PTHR10283:SF92">
    <property type="entry name" value="LOW-AFFINITY PHOSPHATE TRANSPORTER PHO91"/>
    <property type="match status" value="1"/>
</dbReference>
<feature type="transmembrane region" description="Helical" evidence="6">
    <location>
        <begin position="264"/>
        <end position="284"/>
    </location>
</feature>
<evidence type="ECO:0000256" key="1">
    <source>
        <dbReference type="ARBA" id="ARBA00004141"/>
    </source>
</evidence>
<evidence type="ECO:0000256" key="5">
    <source>
        <dbReference type="ARBA" id="ARBA00023136"/>
    </source>
</evidence>
<evidence type="ECO:0000313" key="8">
    <source>
        <dbReference type="EMBL" id="GBF51136.1"/>
    </source>
</evidence>
<feature type="domain" description="Citrate transporter-like" evidence="7">
    <location>
        <begin position="52"/>
        <end position="390"/>
    </location>
</feature>
<dbReference type="Pfam" id="PF03600">
    <property type="entry name" value="CitMHS"/>
    <property type="match status" value="1"/>
</dbReference>
<sequence>MLGNRQVPMKISIFLFPVLFILPAIFGYYEQWFSLNKVQSVNLSIALLATYLWLTELIPLYVTGFIILFLELSWLLPVWTEPRPKPIVFLSCYFSDTILLFLGGFVISQAISRYRLDERLAKIVLSQSRGSSFRFLLGIGLVTGFLSFWMNNTATAAMMLGLVMPMMARFPESSSFRKGILLLVPFSANLGGIATPVGTLPNVIGIGYLKERGLDFGFLTWMGFAVPVALTSILILILLIYYFYAKPEKDETFKHFTIATESRIFSNAEWFSISIIVITIFAWMTSDFHGIANGTIALFPVIVFFGTKLLSLEEFRSLSWDVLVLMGGGIALGKAMEETGLAKHFITSFSLNEHSLMFLFLFFSFMSLILSCFLSNTSVANLMLPITLGLPQELILPAALGATIGASLAMPFPISTPPNALAFGYGGIKSWDMAKIGGLISIVAWMIFVCLGGGILHISSIVDFSF</sequence>
<dbReference type="NCBIfam" id="TIGR00785">
    <property type="entry name" value="dass"/>
    <property type="match status" value="1"/>
</dbReference>
<evidence type="ECO:0000256" key="6">
    <source>
        <dbReference type="SAM" id="Phobius"/>
    </source>
</evidence>
<organism evidence="8 9">
    <name type="scientific">Leptospira ryugenii</name>
    <dbReference type="NCBI Taxonomy" id="1917863"/>
    <lineage>
        <taxon>Bacteria</taxon>
        <taxon>Pseudomonadati</taxon>
        <taxon>Spirochaetota</taxon>
        <taxon>Spirochaetia</taxon>
        <taxon>Leptospirales</taxon>
        <taxon>Leptospiraceae</taxon>
        <taxon>Leptospira</taxon>
    </lineage>
</organism>
<keyword evidence="2" id="KW-0813">Transport</keyword>
<dbReference type="Proteomes" id="UP000245133">
    <property type="component" value="Unassembled WGS sequence"/>
</dbReference>
<dbReference type="InterPro" id="IPR001898">
    <property type="entry name" value="SLC13A/DASS"/>
</dbReference>
<dbReference type="GO" id="GO:0005315">
    <property type="term" value="F:phosphate transmembrane transporter activity"/>
    <property type="evidence" value="ECO:0007669"/>
    <property type="project" value="TreeGrafter"/>
</dbReference>